<gene>
    <name evidence="8" type="ORF">TREES_T100012822</name>
</gene>
<evidence type="ECO:0000313" key="8">
    <source>
        <dbReference type="EMBL" id="ELW72601.1"/>
    </source>
</evidence>
<dbReference type="GO" id="GO:0006338">
    <property type="term" value="P:chromatin remodeling"/>
    <property type="evidence" value="ECO:0007669"/>
    <property type="project" value="InterPro"/>
</dbReference>
<dbReference type="Pfam" id="PF21459">
    <property type="entry name" value="INI1_DNA-bd"/>
    <property type="match status" value="1"/>
</dbReference>
<reference evidence="9" key="2">
    <citation type="journal article" date="2013" name="Nat. Commun.">
        <title>Genome of the Chinese tree shrew.</title>
        <authorList>
            <person name="Fan Y."/>
            <person name="Huang Z.Y."/>
            <person name="Cao C.C."/>
            <person name="Chen C.S."/>
            <person name="Chen Y.X."/>
            <person name="Fan D.D."/>
            <person name="He J."/>
            <person name="Hou H.L."/>
            <person name="Hu L."/>
            <person name="Hu X.T."/>
            <person name="Jiang X.T."/>
            <person name="Lai R."/>
            <person name="Lang Y.S."/>
            <person name="Liang B."/>
            <person name="Liao S.G."/>
            <person name="Mu D."/>
            <person name="Ma Y.Y."/>
            <person name="Niu Y.Y."/>
            <person name="Sun X.Q."/>
            <person name="Xia J.Q."/>
            <person name="Xiao J."/>
            <person name="Xiong Z.Q."/>
            <person name="Xu L."/>
            <person name="Yang L."/>
            <person name="Zhang Y."/>
            <person name="Zhao W."/>
            <person name="Zhao X.D."/>
            <person name="Zheng Y.T."/>
            <person name="Zhou J.M."/>
            <person name="Zhu Y.B."/>
            <person name="Zhang G.J."/>
            <person name="Wang J."/>
            <person name="Yao Y.G."/>
        </authorList>
    </citation>
    <scope>NUCLEOTIDE SEQUENCE [LARGE SCALE GENOMIC DNA]</scope>
</reference>
<evidence type="ECO:0000256" key="4">
    <source>
        <dbReference type="ARBA" id="ARBA00023163"/>
    </source>
</evidence>
<accession>L9LCE1</accession>
<dbReference type="PANTHER" id="PTHR10019">
    <property type="entry name" value="SNF5"/>
    <property type="match status" value="1"/>
</dbReference>
<dbReference type="CDD" id="cd21086">
    <property type="entry name" value="WH_NTD_SMARCB1"/>
    <property type="match status" value="1"/>
</dbReference>
<feature type="compositionally biased region" description="Basic and acidic residues" evidence="6">
    <location>
        <begin position="171"/>
        <end position="181"/>
    </location>
</feature>
<dbReference type="InterPro" id="IPR048664">
    <property type="entry name" value="INI1_DNA-bd"/>
</dbReference>
<evidence type="ECO:0000256" key="2">
    <source>
        <dbReference type="ARBA" id="ARBA00010239"/>
    </source>
</evidence>
<dbReference type="EMBL" id="KB320401">
    <property type="protein sequence ID" value="ELW72601.1"/>
    <property type="molecule type" value="Genomic_DNA"/>
</dbReference>
<name>L9LCE1_TUPCH</name>
<feature type="domain" description="SWI/SNF Subunit INI1 DNA binding" evidence="7">
    <location>
        <begin position="13"/>
        <end position="95"/>
    </location>
</feature>
<dbReference type="STRING" id="246437.L9LCE1"/>
<evidence type="ECO:0000256" key="5">
    <source>
        <dbReference type="ARBA" id="ARBA00023242"/>
    </source>
</evidence>
<dbReference type="GO" id="GO:0000228">
    <property type="term" value="C:nuclear chromosome"/>
    <property type="evidence" value="ECO:0007669"/>
    <property type="project" value="InterPro"/>
</dbReference>
<evidence type="ECO:0000256" key="3">
    <source>
        <dbReference type="ARBA" id="ARBA00023015"/>
    </source>
</evidence>
<protein>
    <submittedName>
        <fullName evidence="8">SWI/SNF-related matrix-associated actin-dependent regulator of chromatin subfamily B member 1</fullName>
    </submittedName>
</protein>
<dbReference type="Proteomes" id="UP000011518">
    <property type="component" value="Unassembled WGS sequence"/>
</dbReference>
<evidence type="ECO:0000256" key="6">
    <source>
        <dbReference type="SAM" id="MobiDB-lite"/>
    </source>
</evidence>
<feature type="region of interest" description="Disordered" evidence="6">
    <location>
        <begin position="170"/>
        <end position="201"/>
    </location>
</feature>
<keyword evidence="9" id="KW-1185">Reference proteome</keyword>
<proteinExistence type="inferred from homology"/>
<keyword evidence="5" id="KW-0539">Nucleus</keyword>
<dbReference type="AlphaFoldDB" id="L9LCE1"/>
<dbReference type="InParanoid" id="L9LCE1"/>
<evidence type="ECO:0000256" key="1">
    <source>
        <dbReference type="ARBA" id="ARBA00004123"/>
    </source>
</evidence>
<dbReference type="eggNOG" id="KOG1649">
    <property type="taxonomic scope" value="Eukaryota"/>
</dbReference>
<dbReference type="Pfam" id="PF04855">
    <property type="entry name" value="SNF5"/>
    <property type="match status" value="1"/>
</dbReference>
<keyword evidence="4" id="KW-0804">Transcription</keyword>
<sequence length="602" mass="67349">MMMMALSKTFGQKPVKFQLEDDGEFYMIGSEVGNYLRMFRGSLYKRYPSLWRRLATVEERKKIVASSHDHGYTTLATSVTLLKASEVEEILDGNDEKYKAVSISTEPPTYLREQKAKRNSQWVPTPPTDEFSEFLQQPCVGAEDVRGVTCVAVLLVLTRKVGTQRWTLGAHESRQDREQKAKRNSQWVPTLPNSSHHLDAVPCSTTINRNRMGRDKKRTFPLWEQKAKRNSQWVPTLPNSSHHLDAVPCSTTINRNRMGRDKKRTFPLCISNRVPGHSPRGVSLPFVSHEVTPATSSGLSCHPVPPAVPTSFDCWNQLPLPGRPEAADGFSLGSGGQEPTLGPTTETQIGGDSGAETAGLGTPAAPVVGSRASLADCRCLSPFSFDDHDPAVIHENASQPEVLVPIRLDMEIDGQKLRDAFTWNMNEKLMTPEMFSEILCDDLDLNPLTFVPAIASAIRQQIESYPTDSILEDQSDQRVIIKLNIHVGNISLVDQFEWDMSEKENSPEKFALKLCSELGLGGEFVTTIAYSIRGQLSWHQKTYAFSENPLPTVEIAIRNTGDADQWCPLLETLTDAEMEKKIRDQDRNTRRMRRLANTAPAW</sequence>
<feature type="compositionally biased region" description="Polar residues" evidence="6">
    <location>
        <begin position="184"/>
        <end position="195"/>
    </location>
</feature>
<comment type="similarity">
    <text evidence="2">Belongs to the SNF5 family.</text>
</comment>
<reference evidence="9" key="1">
    <citation type="submission" date="2012-07" db="EMBL/GenBank/DDBJ databases">
        <title>Genome of the Chinese tree shrew, a rising model animal genetically related to primates.</title>
        <authorList>
            <person name="Zhang G."/>
            <person name="Fan Y."/>
            <person name="Yao Y."/>
            <person name="Huang Z."/>
        </authorList>
    </citation>
    <scope>NUCLEOTIDE SEQUENCE [LARGE SCALE GENOMIC DNA]</scope>
</reference>
<evidence type="ECO:0000259" key="7">
    <source>
        <dbReference type="Pfam" id="PF21459"/>
    </source>
</evidence>
<comment type="subcellular location">
    <subcellularLocation>
        <location evidence="1">Nucleus</location>
    </subcellularLocation>
</comment>
<keyword evidence="3" id="KW-0805">Transcription regulation</keyword>
<organism evidence="8 9">
    <name type="scientific">Tupaia chinensis</name>
    <name type="common">Chinese tree shrew</name>
    <name type="synonym">Tupaia belangeri chinensis</name>
    <dbReference type="NCBI Taxonomy" id="246437"/>
    <lineage>
        <taxon>Eukaryota</taxon>
        <taxon>Metazoa</taxon>
        <taxon>Chordata</taxon>
        <taxon>Craniata</taxon>
        <taxon>Vertebrata</taxon>
        <taxon>Euteleostomi</taxon>
        <taxon>Mammalia</taxon>
        <taxon>Eutheria</taxon>
        <taxon>Euarchontoglires</taxon>
        <taxon>Scandentia</taxon>
        <taxon>Tupaiidae</taxon>
        <taxon>Tupaia</taxon>
    </lineage>
</organism>
<dbReference type="FunCoup" id="L9LCE1">
    <property type="interactions" value="1332"/>
</dbReference>
<evidence type="ECO:0000313" key="9">
    <source>
        <dbReference type="Proteomes" id="UP000011518"/>
    </source>
</evidence>
<dbReference type="InterPro" id="IPR006939">
    <property type="entry name" value="SNF5"/>
</dbReference>